<dbReference type="Pfam" id="PF07661">
    <property type="entry name" value="MORN_2"/>
    <property type="match status" value="3"/>
</dbReference>
<evidence type="ECO:0000313" key="2">
    <source>
        <dbReference type="EMBL" id="TYP91212.1"/>
    </source>
</evidence>
<organism evidence="2 3">
    <name type="scientific">Sphingobacterium allocomposti</name>
    <dbReference type="NCBI Taxonomy" id="415956"/>
    <lineage>
        <taxon>Bacteria</taxon>
        <taxon>Pseudomonadati</taxon>
        <taxon>Bacteroidota</taxon>
        <taxon>Sphingobacteriia</taxon>
        <taxon>Sphingobacteriales</taxon>
        <taxon>Sphingobacteriaceae</taxon>
        <taxon>Sphingobacterium</taxon>
    </lineage>
</organism>
<dbReference type="Gene3D" id="2.20.110.10">
    <property type="entry name" value="Histone H3 K4-specific methyltransferase SET7/9 N-terminal domain"/>
    <property type="match status" value="1"/>
</dbReference>
<dbReference type="InterPro" id="IPR011652">
    <property type="entry name" value="MORN_2"/>
</dbReference>
<reference evidence="2 3" key="1">
    <citation type="submission" date="2019-07" db="EMBL/GenBank/DDBJ databases">
        <title>Genomic Encyclopedia of Archaeal and Bacterial Type Strains, Phase II (KMG-II): from individual species to whole genera.</title>
        <authorList>
            <person name="Goeker M."/>
        </authorList>
    </citation>
    <scope>NUCLEOTIDE SEQUENCE [LARGE SCALE GENOMIC DNA]</scope>
    <source>
        <strain evidence="2 3">DSM 18850</strain>
    </source>
</reference>
<accession>A0A5S5D8Z6</accession>
<name>A0A5S5D8Z6_9SPHI</name>
<dbReference type="OrthoDB" id="9812355at2"/>
<dbReference type="SUPFAM" id="SSF82185">
    <property type="entry name" value="Histone H3 K4-specific methyltransferase SET7/9 N-terminal domain"/>
    <property type="match status" value="1"/>
</dbReference>
<keyword evidence="3" id="KW-1185">Reference proteome</keyword>
<dbReference type="Proteomes" id="UP000325105">
    <property type="component" value="Unassembled WGS sequence"/>
</dbReference>
<comment type="caution">
    <text evidence="2">The sequence shown here is derived from an EMBL/GenBank/DDBJ whole genome shotgun (WGS) entry which is preliminary data.</text>
</comment>
<dbReference type="EMBL" id="VNHX01000021">
    <property type="protein sequence ID" value="TYP91212.1"/>
    <property type="molecule type" value="Genomic_DNA"/>
</dbReference>
<keyword evidence="1" id="KW-0732">Signal</keyword>
<feature type="chain" id="PRO_5024308774" evidence="1">
    <location>
        <begin position="20"/>
        <end position="371"/>
    </location>
</feature>
<evidence type="ECO:0000256" key="1">
    <source>
        <dbReference type="SAM" id="SignalP"/>
    </source>
</evidence>
<protein>
    <submittedName>
        <fullName evidence="2">MORN repeat protein</fullName>
    </submittedName>
</protein>
<proteinExistence type="predicted"/>
<evidence type="ECO:0000313" key="3">
    <source>
        <dbReference type="Proteomes" id="UP000325105"/>
    </source>
</evidence>
<dbReference type="RefSeq" id="WP_148909702.1">
    <property type="nucleotide sequence ID" value="NZ_VNHX01000021.1"/>
</dbReference>
<feature type="signal peptide" evidence="1">
    <location>
        <begin position="1"/>
        <end position="19"/>
    </location>
</feature>
<gene>
    <name evidence="2" type="ORF">BC792_12154</name>
</gene>
<dbReference type="AlphaFoldDB" id="A0A5S5D8Z6"/>
<sequence>MKKTGILLLSLFISIFAAAQVDSPTRDTLFEQAPQGLVRFYFDDHYFLVDKDCAFKSIERVSQFVVAKNVFHGEFRDFDRNGKVILTGSYNQGVKEGQFKAYHPNGTLKWEADFSNNTPRGEWKYYYPDGKPMLIVTYDTTGGRISSFWDRIGRQRVTDGEGNYMFKMPFEFYNEYGYPFFERKGKIRNGVPVGYWTTHLVDQRNKKVLFTEEVYDKNGMLTEGYNLFLDAGYKVPLTIIPSQAFFTAERLMSKPCSFDDYSGFNSYLSDKLNSAFAASPSHKNIADEFAYKVALDSEGVPEIITLSKRLQTEDINKYLEMVIKDIPFYFPSLDEQGQPIPDTLTVSGKLSTNEVGAFTFHSIQIEREKQR</sequence>